<dbReference type="GO" id="GO:0005549">
    <property type="term" value="F:odorant binding"/>
    <property type="evidence" value="ECO:0007669"/>
    <property type="project" value="InterPro"/>
</dbReference>
<evidence type="ECO:0000256" key="2">
    <source>
        <dbReference type="ARBA" id="ARBA00022475"/>
    </source>
</evidence>
<dbReference type="GO" id="GO:0004984">
    <property type="term" value="F:olfactory receptor activity"/>
    <property type="evidence" value="ECO:0007669"/>
    <property type="project" value="InterPro"/>
</dbReference>
<keyword evidence="5 10" id="KW-0552">Olfaction</keyword>
<evidence type="ECO:0000256" key="3">
    <source>
        <dbReference type="ARBA" id="ARBA00022606"/>
    </source>
</evidence>
<evidence type="ECO:0000313" key="12">
    <source>
        <dbReference type="Proteomes" id="UP000600918"/>
    </source>
</evidence>
<keyword evidence="4 10" id="KW-0812">Transmembrane</keyword>
<reference evidence="11" key="1">
    <citation type="journal article" date="2020" name="G3 (Bethesda)">
        <title>High-Quality Assemblies for Three Invasive Social Wasps from the &lt;i&gt;Vespula&lt;/i&gt; Genus.</title>
        <authorList>
            <person name="Harrop T.W.R."/>
            <person name="Guhlin J."/>
            <person name="McLaughlin G.M."/>
            <person name="Permina E."/>
            <person name="Stockwell P."/>
            <person name="Gilligan J."/>
            <person name="Le Lec M.F."/>
            <person name="Gruber M.A.M."/>
            <person name="Quinn O."/>
            <person name="Lovegrove M."/>
            <person name="Duncan E.J."/>
            <person name="Remnant E.J."/>
            <person name="Van Eeckhoven J."/>
            <person name="Graham B."/>
            <person name="Knapp R.A."/>
            <person name="Langford K.W."/>
            <person name="Kronenberg Z."/>
            <person name="Press M.O."/>
            <person name="Eacker S.M."/>
            <person name="Wilson-Rankin E.E."/>
            <person name="Purcell J."/>
            <person name="Lester P.J."/>
            <person name="Dearden P.K."/>
        </authorList>
    </citation>
    <scope>NUCLEOTIDE SEQUENCE</scope>
    <source>
        <strain evidence="11">Volc-1</strain>
    </source>
</reference>
<evidence type="ECO:0000313" key="11">
    <source>
        <dbReference type="EMBL" id="KAF7387743.1"/>
    </source>
</evidence>
<comment type="caution">
    <text evidence="10">Lacks conserved residue(s) required for the propagation of feature annotation.</text>
</comment>
<comment type="caution">
    <text evidence="11">The sequence shown here is derived from an EMBL/GenBank/DDBJ whole genome shotgun (WGS) entry which is preliminary data.</text>
</comment>
<dbReference type="EMBL" id="JACSDY010000025">
    <property type="protein sequence ID" value="KAF7387743.1"/>
    <property type="molecule type" value="Genomic_DNA"/>
</dbReference>
<dbReference type="PANTHER" id="PTHR21137">
    <property type="entry name" value="ODORANT RECEPTOR"/>
    <property type="match status" value="1"/>
</dbReference>
<dbReference type="Pfam" id="PF02949">
    <property type="entry name" value="7tm_6"/>
    <property type="match status" value="1"/>
</dbReference>
<evidence type="ECO:0000256" key="6">
    <source>
        <dbReference type="ARBA" id="ARBA00022989"/>
    </source>
</evidence>
<comment type="similarity">
    <text evidence="10">Belongs to the insect chemoreceptor superfamily. Heteromeric odorant receptor channel (TC 1.A.69) family.</text>
</comment>
<protein>
    <recommendedName>
        <fullName evidence="10">Odorant receptor</fullName>
    </recommendedName>
</protein>
<evidence type="ECO:0000256" key="8">
    <source>
        <dbReference type="ARBA" id="ARBA00023170"/>
    </source>
</evidence>
<keyword evidence="3 10" id="KW-0716">Sensory transduction</keyword>
<sequence>MAGLLELIFTRYTGSIIMANSSMEYKLPYKIKPLLKPSDAKSYAFGCIHQFFGITLVLSGYVGTDCLLACTGFHLTGQLAILKCRVKDFLKNTDGSQGRIRQMILRHYRLIRLADILEDSFSIVIFLHLVGSTILLCTSSYQMLFSLAELERVYIFTFLIYVCLLLCTLFGYCYIGECLIEESTNLCEAIYHCNWYELSTINLKSICICMVRARKPLQLTCAKFCVVSLCTFTDVINTLKAITWSKRLLGYSGIWPLEVRDSLFLPFLFYGFVYSILGFLDLTDFITDFHYISFRFHEGVLAPSTSNVSAYVTANMSAHTENLKSDSRGDFKTSLSNSTGTKLLRFSNFVQRDTTEMWDGFAENQ</sequence>
<evidence type="ECO:0000256" key="5">
    <source>
        <dbReference type="ARBA" id="ARBA00022725"/>
    </source>
</evidence>
<keyword evidence="2" id="KW-1003">Cell membrane</keyword>
<name>A0A834JG85_VESPE</name>
<dbReference type="InterPro" id="IPR004117">
    <property type="entry name" value="7tm6_olfct_rcpt"/>
</dbReference>
<keyword evidence="6 10" id="KW-1133">Transmembrane helix</keyword>
<organism evidence="11 12">
    <name type="scientific">Vespula pensylvanica</name>
    <name type="common">Western yellow jacket</name>
    <name type="synonym">Wasp</name>
    <dbReference type="NCBI Taxonomy" id="30213"/>
    <lineage>
        <taxon>Eukaryota</taxon>
        <taxon>Metazoa</taxon>
        <taxon>Ecdysozoa</taxon>
        <taxon>Arthropoda</taxon>
        <taxon>Hexapoda</taxon>
        <taxon>Insecta</taxon>
        <taxon>Pterygota</taxon>
        <taxon>Neoptera</taxon>
        <taxon>Endopterygota</taxon>
        <taxon>Hymenoptera</taxon>
        <taxon>Apocrita</taxon>
        <taxon>Aculeata</taxon>
        <taxon>Vespoidea</taxon>
        <taxon>Vespidae</taxon>
        <taxon>Vespinae</taxon>
        <taxon>Vespula</taxon>
    </lineage>
</organism>
<accession>A0A834JG85</accession>
<dbReference type="GO" id="GO:0007165">
    <property type="term" value="P:signal transduction"/>
    <property type="evidence" value="ECO:0007669"/>
    <property type="project" value="UniProtKB-KW"/>
</dbReference>
<keyword evidence="7 10" id="KW-0472">Membrane</keyword>
<evidence type="ECO:0000256" key="4">
    <source>
        <dbReference type="ARBA" id="ARBA00022692"/>
    </source>
</evidence>
<comment type="subcellular location">
    <subcellularLocation>
        <location evidence="1 10">Cell membrane</location>
        <topology evidence="1 10">Multi-pass membrane protein</topology>
    </subcellularLocation>
</comment>
<gene>
    <name evidence="11" type="ORF">H0235_018465</name>
</gene>
<evidence type="ECO:0000256" key="10">
    <source>
        <dbReference type="RuleBase" id="RU351113"/>
    </source>
</evidence>
<feature type="transmembrane region" description="Helical" evidence="10">
    <location>
        <begin position="153"/>
        <end position="175"/>
    </location>
</feature>
<proteinExistence type="inferred from homology"/>
<feature type="transmembrane region" description="Helical" evidence="10">
    <location>
        <begin position="121"/>
        <end position="141"/>
    </location>
</feature>
<dbReference type="PANTHER" id="PTHR21137:SF35">
    <property type="entry name" value="ODORANT RECEPTOR 19A-RELATED"/>
    <property type="match status" value="1"/>
</dbReference>
<keyword evidence="9 10" id="KW-0807">Transducer</keyword>
<dbReference type="AlphaFoldDB" id="A0A834JG85"/>
<evidence type="ECO:0000256" key="9">
    <source>
        <dbReference type="ARBA" id="ARBA00023224"/>
    </source>
</evidence>
<dbReference type="GO" id="GO:0005886">
    <property type="term" value="C:plasma membrane"/>
    <property type="evidence" value="ECO:0007669"/>
    <property type="project" value="UniProtKB-SubCell"/>
</dbReference>
<evidence type="ECO:0000256" key="7">
    <source>
        <dbReference type="ARBA" id="ARBA00023136"/>
    </source>
</evidence>
<feature type="transmembrane region" description="Helical" evidence="10">
    <location>
        <begin position="263"/>
        <end position="282"/>
    </location>
</feature>
<dbReference type="Proteomes" id="UP000600918">
    <property type="component" value="Unassembled WGS sequence"/>
</dbReference>
<keyword evidence="12" id="KW-1185">Reference proteome</keyword>
<evidence type="ECO:0000256" key="1">
    <source>
        <dbReference type="ARBA" id="ARBA00004651"/>
    </source>
</evidence>
<keyword evidence="8 10" id="KW-0675">Receptor</keyword>